<dbReference type="EMBL" id="MU007041">
    <property type="protein sequence ID" value="KAF2430073.1"/>
    <property type="molecule type" value="Genomic_DNA"/>
</dbReference>
<dbReference type="InterPro" id="IPR050266">
    <property type="entry name" value="AB_hydrolase_sf"/>
</dbReference>
<comment type="caution">
    <text evidence="2">The sequence shown here is derived from an EMBL/GenBank/DDBJ whole genome shotgun (WGS) entry which is preliminary data.</text>
</comment>
<dbReference type="GO" id="GO:0046464">
    <property type="term" value="P:acylglycerol catabolic process"/>
    <property type="evidence" value="ECO:0007669"/>
    <property type="project" value="TreeGrafter"/>
</dbReference>
<dbReference type="Pfam" id="PF00561">
    <property type="entry name" value="Abhydrolase_1"/>
    <property type="match status" value="1"/>
</dbReference>
<organism evidence="2 3">
    <name type="scientific">Tothia fuscella</name>
    <dbReference type="NCBI Taxonomy" id="1048955"/>
    <lineage>
        <taxon>Eukaryota</taxon>
        <taxon>Fungi</taxon>
        <taxon>Dikarya</taxon>
        <taxon>Ascomycota</taxon>
        <taxon>Pezizomycotina</taxon>
        <taxon>Dothideomycetes</taxon>
        <taxon>Pleosporomycetidae</taxon>
        <taxon>Venturiales</taxon>
        <taxon>Cylindrosympodiaceae</taxon>
        <taxon>Tothia</taxon>
    </lineage>
</organism>
<dbReference type="GO" id="GO:0047372">
    <property type="term" value="F:monoacylglycerol lipase activity"/>
    <property type="evidence" value="ECO:0007669"/>
    <property type="project" value="TreeGrafter"/>
</dbReference>
<gene>
    <name evidence="2" type="ORF">EJ08DRAFT_250218</name>
</gene>
<reference evidence="2" key="1">
    <citation type="journal article" date="2020" name="Stud. Mycol.">
        <title>101 Dothideomycetes genomes: a test case for predicting lifestyles and emergence of pathogens.</title>
        <authorList>
            <person name="Haridas S."/>
            <person name="Albert R."/>
            <person name="Binder M."/>
            <person name="Bloem J."/>
            <person name="Labutti K."/>
            <person name="Salamov A."/>
            <person name="Andreopoulos B."/>
            <person name="Baker S."/>
            <person name="Barry K."/>
            <person name="Bills G."/>
            <person name="Bluhm B."/>
            <person name="Cannon C."/>
            <person name="Castanera R."/>
            <person name="Culley D."/>
            <person name="Daum C."/>
            <person name="Ezra D."/>
            <person name="Gonzalez J."/>
            <person name="Henrissat B."/>
            <person name="Kuo A."/>
            <person name="Liang C."/>
            <person name="Lipzen A."/>
            <person name="Lutzoni F."/>
            <person name="Magnuson J."/>
            <person name="Mondo S."/>
            <person name="Nolan M."/>
            <person name="Ohm R."/>
            <person name="Pangilinan J."/>
            <person name="Park H.-J."/>
            <person name="Ramirez L."/>
            <person name="Alfaro M."/>
            <person name="Sun H."/>
            <person name="Tritt A."/>
            <person name="Yoshinaga Y."/>
            <person name="Zwiers L.-H."/>
            <person name="Turgeon B."/>
            <person name="Goodwin S."/>
            <person name="Spatafora J."/>
            <person name="Crous P."/>
            <person name="Grigoriev I."/>
        </authorList>
    </citation>
    <scope>NUCLEOTIDE SEQUENCE</scope>
    <source>
        <strain evidence="2">CBS 130266</strain>
    </source>
</reference>
<dbReference type="InterPro" id="IPR029058">
    <property type="entry name" value="AB_hydrolase_fold"/>
</dbReference>
<dbReference type="InterPro" id="IPR000073">
    <property type="entry name" value="AB_hydrolase_1"/>
</dbReference>
<feature type="domain" description="AB hydrolase-1" evidence="1">
    <location>
        <begin position="27"/>
        <end position="263"/>
    </location>
</feature>
<dbReference type="SUPFAM" id="SSF53474">
    <property type="entry name" value="alpha/beta-Hydrolases"/>
    <property type="match status" value="1"/>
</dbReference>
<evidence type="ECO:0000313" key="2">
    <source>
        <dbReference type="EMBL" id="KAF2430073.1"/>
    </source>
</evidence>
<dbReference type="GO" id="GO:0016020">
    <property type="term" value="C:membrane"/>
    <property type="evidence" value="ECO:0007669"/>
    <property type="project" value="TreeGrafter"/>
</dbReference>
<keyword evidence="3" id="KW-1185">Reference proteome</keyword>
<dbReference type="AlphaFoldDB" id="A0A9P4TYN9"/>
<dbReference type="Gene3D" id="3.40.50.1820">
    <property type="entry name" value="alpha/beta hydrolase"/>
    <property type="match status" value="1"/>
</dbReference>
<accession>A0A9P4TYN9</accession>
<dbReference type="OrthoDB" id="2498029at2759"/>
<dbReference type="PANTHER" id="PTHR43798">
    <property type="entry name" value="MONOACYLGLYCEROL LIPASE"/>
    <property type="match status" value="1"/>
</dbReference>
<protein>
    <submittedName>
        <fullName evidence="2">Alpha/beta-hydrolase</fullName>
    </submittedName>
</protein>
<dbReference type="PANTHER" id="PTHR43798:SF5">
    <property type="entry name" value="MONOACYLGLYCEROL LIPASE ABHD6"/>
    <property type="match status" value="1"/>
</dbReference>
<evidence type="ECO:0000313" key="3">
    <source>
        <dbReference type="Proteomes" id="UP000800235"/>
    </source>
</evidence>
<sequence length="291" mass="32269">MVMWRDIQANDGEKIAYQTHGEEKSMVLILIHGFTGSSDYFQRNFEALSQKYFVVAPDLRGHGKSTKAHHGYHVSRLAADLRDLLAHISRSDIQLSSHESPSIIGVGCSLGAAVLWSYSELFGTEPFSGMVFVDQAPLQDYIPGSWDFKQGNYGVHDPTSLAAAQATLKYAPEDFYRGLVHGCLAYNHEPTESERDSISPLQKAKDESFFIYISKNGNPWWFGKLLADHTSYDHRNTIMNLIRVPTFVMAGRRSGSFPVDGVLETAYLANSHSTSPGTVSTIVMDSGHCQS</sequence>
<name>A0A9P4TYN9_9PEZI</name>
<dbReference type="Proteomes" id="UP000800235">
    <property type="component" value="Unassembled WGS sequence"/>
</dbReference>
<evidence type="ECO:0000259" key="1">
    <source>
        <dbReference type="Pfam" id="PF00561"/>
    </source>
</evidence>
<proteinExistence type="predicted"/>